<accession>A0A4C1ZU00</accession>
<keyword evidence="2" id="KW-1185">Reference proteome</keyword>
<dbReference type="Proteomes" id="UP000299102">
    <property type="component" value="Unassembled WGS sequence"/>
</dbReference>
<protein>
    <submittedName>
        <fullName evidence="1">Uncharacterized protein</fullName>
    </submittedName>
</protein>
<reference evidence="1 2" key="1">
    <citation type="journal article" date="2019" name="Commun. Biol.">
        <title>The bagworm genome reveals a unique fibroin gene that provides high tensile strength.</title>
        <authorList>
            <person name="Kono N."/>
            <person name="Nakamura H."/>
            <person name="Ohtoshi R."/>
            <person name="Tomita M."/>
            <person name="Numata K."/>
            <person name="Arakawa K."/>
        </authorList>
    </citation>
    <scope>NUCLEOTIDE SEQUENCE [LARGE SCALE GENOMIC DNA]</scope>
</reference>
<dbReference type="AlphaFoldDB" id="A0A4C1ZU00"/>
<organism evidence="1 2">
    <name type="scientific">Eumeta variegata</name>
    <name type="common">Bagworm moth</name>
    <name type="synonym">Eumeta japonica</name>
    <dbReference type="NCBI Taxonomy" id="151549"/>
    <lineage>
        <taxon>Eukaryota</taxon>
        <taxon>Metazoa</taxon>
        <taxon>Ecdysozoa</taxon>
        <taxon>Arthropoda</taxon>
        <taxon>Hexapoda</taxon>
        <taxon>Insecta</taxon>
        <taxon>Pterygota</taxon>
        <taxon>Neoptera</taxon>
        <taxon>Endopterygota</taxon>
        <taxon>Lepidoptera</taxon>
        <taxon>Glossata</taxon>
        <taxon>Ditrysia</taxon>
        <taxon>Tineoidea</taxon>
        <taxon>Psychidae</taxon>
        <taxon>Oiketicinae</taxon>
        <taxon>Eumeta</taxon>
    </lineage>
</organism>
<name>A0A4C1ZU00_EUMVA</name>
<gene>
    <name evidence="1" type="ORF">EVAR_67095_1</name>
</gene>
<evidence type="ECO:0000313" key="2">
    <source>
        <dbReference type="Proteomes" id="UP000299102"/>
    </source>
</evidence>
<evidence type="ECO:0000313" key="1">
    <source>
        <dbReference type="EMBL" id="GBP90519.1"/>
    </source>
</evidence>
<proteinExistence type="predicted"/>
<sequence length="70" mass="7347">MKYLATEYFGSVYSNKKSITTTSIIDSEPFGSRAKRSTAELLPRHGDAGAGDVRAARAVPAACLPGRGSS</sequence>
<dbReference type="EMBL" id="BGZK01002087">
    <property type="protein sequence ID" value="GBP90519.1"/>
    <property type="molecule type" value="Genomic_DNA"/>
</dbReference>
<comment type="caution">
    <text evidence="1">The sequence shown here is derived from an EMBL/GenBank/DDBJ whole genome shotgun (WGS) entry which is preliminary data.</text>
</comment>